<keyword evidence="2" id="KW-0732">Signal</keyword>
<evidence type="ECO:0000256" key="1">
    <source>
        <dbReference type="SAM" id="Phobius"/>
    </source>
</evidence>
<feature type="transmembrane region" description="Helical" evidence="1">
    <location>
        <begin position="343"/>
        <end position="365"/>
    </location>
</feature>
<keyword evidence="1" id="KW-0812">Transmembrane</keyword>
<dbReference type="EMBL" id="REFV01000002">
    <property type="protein sequence ID" value="RMB63343.1"/>
    <property type="molecule type" value="Genomic_DNA"/>
</dbReference>
<accession>A0A3M0GNU7</accession>
<evidence type="ECO:0000256" key="2">
    <source>
        <dbReference type="SAM" id="SignalP"/>
    </source>
</evidence>
<proteinExistence type="predicted"/>
<keyword evidence="1" id="KW-0472">Membrane</keyword>
<dbReference type="OrthoDB" id="9807384at2"/>
<keyword evidence="4" id="KW-1185">Reference proteome</keyword>
<dbReference type="AlphaFoldDB" id="A0A3M0GNU7"/>
<name>A0A3M0GNU7_9FLAO</name>
<feature type="transmembrane region" description="Helical" evidence="1">
    <location>
        <begin position="164"/>
        <end position="186"/>
    </location>
</feature>
<reference evidence="3 4" key="1">
    <citation type="submission" date="2018-10" db="EMBL/GenBank/DDBJ databases">
        <title>Dokdonia luteus sp. nov., isolated from sea water.</title>
        <authorList>
            <person name="Zhou L.Y."/>
            <person name="Du Z.J."/>
        </authorList>
    </citation>
    <scope>NUCLEOTIDE SEQUENCE [LARGE SCALE GENOMIC DNA]</scope>
    <source>
        <strain evidence="3 4">SH27</strain>
    </source>
</reference>
<gene>
    <name evidence="3" type="ORF">EAX61_02825</name>
</gene>
<organism evidence="3 4">
    <name type="scientific">Dokdonia sinensis</name>
    <dbReference type="NCBI Taxonomy" id="2479847"/>
    <lineage>
        <taxon>Bacteria</taxon>
        <taxon>Pseudomonadati</taxon>
        <taxon>Bacteroidota</taxon>
        <taxon>Flavobacteriia</taxon>
        <taxon>Flavobacteriales</taxon>
        <taxon>Flavobacteriaceae</taxon>
        <taxon>Dokdonia</taxon>
    </lineage>
</organism>
<evidence type="ECO:0000313" key="4">
    <source>
        <dbReference type="Proteomes" id="UP000281985"/>
    </source>
</evidence>
<evidence type="ECO:0008006" key="5">
    <source>
        <dbReference type="Google" id="ProtNLM"/>
    </source>
</evidence>
<dbReference type="RefSeq" id="WP_121916145.1">
    <property type="nucleotide sequence ID" value="NZ_REFV01000002.1"/>
</dbReference>
<feature type="signal peptide" evidence="2">
    <location>
        <begin position="1"/>
        <end position="34"/>
    </location>
</feature>
<dbReference type="Proteomes" id="UP000281985">
    <property type="component" value="Unassembled WGS sequence"/>
</dbReference>
<protein>
    <recommendedName>
        <fullName evidence="5">DUF4381 domain-containing protein</fullName>
    </recommendedName>
</protein>
<comment type="caution">
    <text evidence="3">The sequence shown here is derived from an EMBL/GenBank/DDBJ whole genome shotgun (WGS) entry which is preliminary data.</text>
</comment>
<feature type="chain" id="PRO_5018214050" description="DUF4381 domain-containing protein" evidence="2">
    <location>
        <begin position="35"/>
        <end position="553"/>
    </location>
</feature>
<sequence>MNRKNKNSIQSKNAILRTFSLFIIFCFLFSQANAQEKEVLATIDSTQILIGQQINYKVEVLANEGEPVVFPEGQTFSPLEMIESYAVDTASSASAKVRLIKKYGLTQFDSGSYKIPRQKILIGTRTVETDSFRVEVRNVILDTVNQGLYDIKPVIELPKDYSNWWKYLLWILPVALAIGAFLWWLLRRNKKQKEAEKYVPPFEKALATLHELDSKDFIANAKYKEYYSVLTDAVRRYYDEKVYDRAMESTTDELLERLEMERESGHIPFSTQTIAKLKDIFKRADLIKFARVNPPEGKAHADRLVVEEIVKETKEALPAPTVEELMKQEDYRETLSRKRKRKLWLTGIGGVLAILLIATGIGIAVKGYDEVRDFILGNATRELAEGTWITSEYGSPSMVVSTPKVLVRQDVPLPPEAQGKMEATAFAWATVPPNVSVAVYQFKFPQGTEVQLEQLINSQLAEFEAQGFTADLVKNEKYKTPNGAEGLKTFGTGTLKNEKKGVEISGEYAMLTFQAENIVQQLFISWQEEDEYSKQIAERVLQSVELQAPKQEK</sequence>
<keyword evidence="1" id="KW-1133">Transmembrane helix</keyword>
<evidence type="ECO:0000313" key="3">
    <source>
        <dbReference type="EMBL" id="RMB63343.1"/>
    </source>
</evidence>